<proteinExistence type="predicted"/>
<accession>A0A9W8AC45</accession>
<feature type="compositionally biased region" description="Polar residues" evidence="1">
    <location>
        <begin position="87"/>
        <end position="97"/>
    </location>
</feature>
<dbReference type="Proteomes" id="UP001150569">
    <property type="component" value="Unassembled WGS sequence"/>
</dbReference>
<dbReference type="OrthoDB" id="568194at2759"/>
<feature type="chain" id="PRO_5040752962" description="SCP domain-containing protein" evidence="2">
    <location>
        <begin position="20"/>
        <end position="242"/>
    </location>
</feature>
<evidence type="ECO:0000313" key="4">
    <source>
        <dbReference type="EMBL" id="KAJ1927643.1"/>
    </source>
</evidence>
<keyword evidence="5" id="KW-1185">Reference proteome</keyword>
<gene>
    <name evidence="4" type="ORF">IWQ60_002746</name>
</gene>
<dbReference type="InterPro" id="IPR035940">
    <property type="entry name" value="CAP_sf"/>
</dbReference>
<evidence type="ECO:0000259" key="3">
    <source>
        <dbReference type="Pfam" id="PF00188"/>
    </source>
</evidence>
<evidence type="ECO:0000256" key="2">
    <source>
        <dbReference type="SAM" id="SignalP"/>
    </source>
</evidence>
<dbReference type="CDD" id="cd05379">
    <property type="entry name" value="CAP_bacterial"/>
    <property type="match status" value="1"/>
</dbReference>
<dbReference type="SUPFAM" id="SSF55797">
    <property type="entry name" value="PR-1-like"/>
    <property type="match status" value="1"/>
</dbReference>
<feature type="signal peptide" evidence="2">
    <location>
        <begin position="1"/>
        <end position="19"/>
    </location>
</feature>
<feature type="region of interest" description="Disordered" evidence="1">
    <location>
        <begin position="37"/>
        <end position="124"/>
    </location>
</feature>
<feature type="domain" description="SCP" evidence="3">
    <location>
        <begin position="129"/>
        <end position="229"/>
    </location>
</feature>
<comment type="caution">
    <text evidence="4">The sequence shown here is derived from an EMBL/GenBank/DDBJ whole genome shotgun (WGS) entry which is preliminary data.</text>
</comment>
<evidence type="ECO:0000313" key="5">
    <source>
        <dbReference type="Proteomes" id="UP001150569"/>
    </source>
</evidence>
<organism evidence="4 5">
    <name type="scientific">Tieghemiomyces parasiticus</name>
    <dbReference type="NCBI Taxonomy" id="78921"/>
    <lineage>
        <taxon>Eukaryota</taxon>
        <taxon>Fungi</taxon>
        <taxon>Fungi incertae sedis</taxon>
        <taxon>Zoopagomycota</taxon>
        <taxon>Kickxellomycotina</taxon>
        <taxon>Dimargaritomycetes</taxon>
        <taxon>Dimargaritales</taxon>
        <taxon>Dimargaritaceae</taxon>
        <taxon>Tieghemiomyces</taxon>
    </lineage>
</organism>
<evidence type="ECO:0000256" key="1">
    <source>
        <dbReference type="SAM" id="MobiDB-lite"/>
    </source>
</evidence>
<keyword evidence="2" id="KW-0732">Signal</keyword>
<dbReference type="EMBL" id="JANBPT010000108">
    <property type="protein sequence ID" value="KAJ1927643.1"/>
    <property type="molecule type" value="Genomic_DNA"/>
</dbReference>
<dbReference type="Gene3D" id="3.40.33.10">
    <property type="entry name" value="CAP"/>
    <property type="match status" value="1"/>
</dbReference>
<dbReference type="PANTHER" id="PTHR31157">
    <property type="entry name" value="SCP DOMAIN-CONTAINING PROTEIN"/>
    <property type="match status" value="1"/>
</dbReference>
<dbReference type="Pfam" id="PF00188">
    <property type="entry name" value="CAP"/>
    <property type="match status" value="1"/>
</dbReference>
<protein>
    <recommendedName>
        <fullName evidence="3">SCP domain-containing protein</fullName>
    </recommendedName>
</protein>
<name>A0A9W8AC45_9FUNG</name>
<sequence>MKFLFCLSVLGLVVAGSAAKPTDSLGAREIGWPSIDGMDLGIPSTQRLQSHRGGQDESDFSNQLGGQDEGGFSNRHGGQDDGGFSNHRGSQGESSLANHHGGQNDGSQSNQRGKDQGSGGGAVDQSKMLDLVNTQRGQSGLSSLQYSSDLEQAAQSQCQYQSNSQTMTHNNPEGDVGKRLSNLGVRWSYVAENVAEGQKNEDDVMNSWMNSPGHRANILSAKSTHTATYRVGKYWTQVFASL</sequence>
<dbReference type="PANTHER" id="PTHR31157:SF1">
    <property type="entry name" value="SCP DOMAIN-CONTAINING PROTEIN"/>
    <property type="match status" value="1"/>
</dbReference>
<reference evidence="4" key="1">
    <citation type="submission" date="2022-07" db="EMBL/GenBank/DDBJ databases">
        <title>Phylogenomic reconstructions and comparative analyses of Kickxellomycotina fungi.</title>
        <authorList>
            <person name="Reynolds N.K."/>
            <person name="Stajich J.E."/>
            <person name="Barry K."/>
            <person name="Grigoriev I.V."/>
            <person name="Crous P."/>
            <person name="Smith M.E."/>
        </authorList>
    </citation>
    <scope>NUCLEOTIDE SEQUENCE</scope>
    <source>
        <strain evidence="4">RSA 861</strain>
    </source>
</reference>
<dbReference type="AlphaFoldDB" id="A0A9W8AC45"/>
<dbReference type="InterPro" id="IPR014044">
    <property type="entry name" value="CAP_dom"/>
</dbReference>